<gene>
    <name evidence="1" type="ORF">DPMN_108843</name>
</gene>
<keyword evidence="2" id="KW-1185">Reference proteome</keyword>
<dbReference type="EMBL" id="JAIWYP010000004">
    <property type="protein sequence ID" value="KAH3835492.1"/>
    <property type="molecule type" value="Genomic_DNA"/>
</dbReference>
<evidence type="ECO:0000313" key="2">
    <source>
        <dbReference type="Proteomes" id="UP000828390"/>
    </source>
</evidence>
<sequence length="54" mass="6100">MAISVQVFQCDGTSSVCGVESDVTDEMTLPLNFEPDSSYWRSSDHQLTFINRVR</sequence>
<proteinExistence type="predicted"/>
<dbReference type="Proteomes" id="UP000828390">
    <property type="component" value="Unassembled WGS sequence"/>
</dbReference>
<reference evidence="1" key="2">
    <citation type="submission" date="2020-11" db="EMBL/GenBank/DDBJ databases">
        <authorList>
            <person name="McCartney M.A."/>
            <person name="Auch B."/>
            <person name="Kono T."/>
            <person name="Mallez S."/>
            <person name="Becker A."/>
            <person name="Gohl D.M."/>
            <person name="Silverstein K.A.T."/>
            <person name="Koren S."/>
            <person name="Bechman K.B."/>
            <person name="Herman A."/>
            <person name="Abrahante J.E."/>
            <person name="Garbe J."/>
        </authorList>
    </citation>
    <scope>NUCLEOTIDE SEQUENCE</scope>
    <source>
        <strain evidence="1">Duluth1</strain>
        <tissue evidence="1">Whole animal</tissue>
    </source>
</reference>
<protein>
    <submittedName>
        <fullName evidence="1">Uncharacterized protein</fullName>
    </submittedName>
</protein>
<comment type="caution">
    <text evidence="1">The sequence shown here is derived from an EMBL/GenBank/DDBJ whole genome shotgun (WGS) entry which is preliminary data.</text>
</comment>
<reference evidence="1" key="1">
    <citation type="journal article" date="2019" name="bioRxiv">
        <title>The Genome of the Zebra Mussel, Dreissena polymorpha: A Resource for Invasive Species Research.</title>
        <authorList>
            <person name="McCartney M.A."/>
            <person name="Auch B."/>
            <person name="Kono T."/>
            <person name="Mallez S."/>
            <person name="Zhang Y."/>
            <person name="Obille A."/>
            <person name="Becker A."/>
            <person name="Abrahante J.E."/>
            <person name="Garbe J."/>
            <person name="Badalamenti J.P."/>
            <person name="Herman A."/>
            <person name="Mangelson H."/>
            <person name="Liachko I."/>
            <person name="Sullivan S."/>
            <person name="Sone E.D."/>
            <person name="Koren S."/>
            <person name="Silverstein K.A.T."/>
            <person name="Beckman K.B."/>
            <person name="Gohl D.M."/>
        </authorList>
    </citation>
    <scope>NUCLEOTIDE SEQUENCE</scope>
    <source>
        <strain evidence="1">Duluth1</strain>
        <tissue evidence="1">Whole animal</tissue>
    </source>
</reference>
<evidence type="ECO:0000313" key="1">
    <source>
        <dbReference type="EMBL" id="KAH3835492.1"/>
    </source>
</evidence>
<name>A0A9D4K977_DREPO</name>
<accession>A0A9D4K977</accession>
<organism evidence="1 2">
    <name type="scientific">Dreissena polymorpha</name>
    <name type="common">Zebra mussel</name>
    <name type="synonym">Mytilus polymorpha</name>
    <dbReference type="NCBI Taxonomy" id="45954"/>
    <lineage>
        <taxon>Eukaryota</taxon>
        <taxon>Metazoa</taxon>
        <taxon>Spiralia</taxon>
        <taxon>Lophotrochozoa</taxon>
        <taxon>Mollusca</taxon>
        <taxon>Bivalvia</taxon>
        <taxon>Autobranchia</taxon>
        <taxon>Heteroconchia</taxon>
        <taxon>Euheterodonta</taxon>
        <taxon>Imparidentia</taxon>
        <taxon>Neoheterodontei</taxon>
        <taxon>Myida</taxon>
        <taxon>Dreissenoidea</taxon>
        <taxon>Dreissenidae</taxon>
        <taxon>Dreissena</taxon>
    </lineage>
</organism>
<dbReference type="AlphaFoldDB" id="A0A9D4K977"/>